<name>A0A915IGY2_ROMCU</name>
<keyword evidence="8" id="KW-1185">Reference proteome</keyword>
<dbReference type="Gene3D" id="2.60.120.650">
    <property type="entry name" value="Cupin"/>
    <property type="match status" value="1"/>
</dbReference>
<dbReference type="OMA" id="HYDMDLA"/>
<accession>A0A915IGY2</accession>
<protein>
    <submittedName>
        <fullName evidence="9">JmjC domain-containing protein</fullName>
    </submittedName>
</protein>
<dbReference type="Proteomes" id="UP000887565">
    <property type="component" value="Unplaced"/>
</dbReference>
<dbReference type="AlphaFoldDB" id="A0A915IGY2"/>
<dbReference type="GO" id="GO:0005634">
    <property type="term" value="C:nucleus"/>
    <property type="evidence" value="ECO:0007669"/>
    <property type="project" value="UniProtKB-SubCell"/>
</dbReference>
<evidence type="ECO:0000256" key="6">
    <source>
        <dbReference type="ARBA" id="ARBA00023242"/>
    </source>
</evidence>
<dbReference type="InterPro" id="IPR003347">
    <property type="entry name" value="JmjC_dom"/>
</dbReference>
<keyword evidence="3" id="KW-0479">Metal-binding</keyword>
<dbReference type="SMART" id="SM00558">
    <property type="entry name" value="JmjC"/>
    <property type="match status" value="1"/>
</dbReference>
<keyword evidence="5" id="KW-0408">Iron</keyword>
<dbReference type="GO" id="GO:0051864">
    <property type="term" value="F:histone H3K36 demethylase activity"/>
    <property type="evidence" value="ECO:0007669"/>
    <property type="project" value="TreeGrafter"/>
</dbReference>
<feature type="domain" description="JmjC" evidence="7">
    <location>
        <begin position="127"/>
        <end position="262"/>
    </location>
</feature>
<sequence length="262" mass="30087">MRPGNFDGGASNESNFAQAKPLSPTALKNPLIRKADLSLESFLLDYIGQCSPVVICKGAGRWPAVQKWNVEYIWHLARFRTVPVEIGSSYADDEWSQSLMTIGDFIQKFFIDSHSSIGYLAQHHLLDQVIELRQDILIPDYCMTHENEVEINAWFGPGRTISPLHFDPRNNILVQIFGRKYVRLYAPSETARLYPHESIMLKNTSKVDVSSPNLELYPDFEYASYVECILEPGDMLFIPKKWWHFVKSLENSFSVNFWFGDA</sequence>
<dbReference type="Pfam" id="PF13621">
    <property type="entry name" value="Cupin_8"/>
    <property type="match status" value="1"/>
</dbReference>
<evidence type="ECO:0000256" key="3">
    <source>
        <dbReference type="ARBA" id="ARBA00022723"/>
    </source>
</evidence>
<proteinExistence type="predicted"/>
<evidence type="ECO:0000313" key="9">
    <source>
        <dbReference type="WBParaSite" id="nRc.2.0.1.t13431-RA"/>
    </source>
</evidence>
<dbReference type="SUPFAM" id="SSF51197">
    <property type="entry name" value="Clavaminate synthase-like"/>
    <property type="match status" value="1"/>
</dbReference>
<reference evidence="9" key="1">
    <citation type="submission" date="2022-11" db="UniProtKB">
        <authorList>
            <consortium name="WormBaseParasite"/>
        </authorList>
    </citation>
    <scope>IDENTIFICATION</scope>
</reference>
<dbReference type="GO" id="GO:0046872">
    <property type="term" value="F:metal ion binding"/>
    <property type="evidence" value="ECO:0007669"/>
    <property type="project" value="UniProtKB-KW"/>
</dbReference>
<evidence type="ECO:0000259" key="7">
    <source>
        <dbReference type="PROSITE" id="PS51184"/>
    </source>
</evidence>
<evidence type="ECO:0000256" key="1">
    <source>
        <dbReference type="ARBA" id="ARBA00001954"/>
    </source>
</evidence>
<evidence type="ECO:0000256" key="5">
    <source>
        <dbReference type="ARBA" id="ARBA00023004"/>
    </source>
</evidence>
<keyword evidence="6" id="KW-0539">Nucleus</keyword>
<evidence type="ECO:0000256" key="4">
    <source>
        <dbReference type="ARBA" id="ARBA00023002"/>
    </source>
</evidence>
<dbReference type="PANTHER" id="PTHR12461:SF106">
    <property type="entry name" value="BIFUNCTIONAL PEPTIDASE AND ARGINYL-HYDROXYLASE JMJD5"/>
    <property type="match status" value="1"/>
</dbReference>
<dbReference type="WBParaSite" id="nRc.2.0.1.t13431-RA">
    <property type="protein sequence ID" value="nRc.2.0.1.t13431-RA"/>
    <property type="gene ID" value="nRc.2.0.1.g13431"/>
</dbReference>
<keyword evidence="4" id="KW-0560">Oxidoreductase</keyword>
<comment type="subcellular location">
    <subcellularLocation>
        <location evidence="2">Nucleus</location>
    </subcellularLocation>
</comment>
<evidence type="ECO:0000256" key="2">
    <source>
        <dbReference type="ARBA" id="ARBA00004123"/>
    </source>
</evidence>
<comment type="cofactor">
    <cofactor evidence="1">
        <name>Fe(2+)</name>
        <dbReference type="ChEBI" id="CHEBI:29033"/>
    </cofactor>
</comment>
<dbReference type="InterPro" id="IPR041667">
    <property type="entry name" value="Cupin_8"/>
</dbReference>
<evidence type="ECO:0000313" key="8">
    <source>
        <dbReference type="Proteomes" id="UP000887565"/>
    </source>
</evidence>
<organism evidence="8 9">
    <name type="scientific">Romanomermis culicivorax</name>
    <name type="common">Nematode worm</name>
    <dbReference type="NCBI Taxonomy" id="13658"/>
    <lineage>
        <taxon>Eukaryota</taxon>
        <taxon>Metazoa</taxon>
        <taxon>Ecdysozoa</taxon>
        <taxon>Nematoda</taxon>
        <taxon>Enoplea</taxon>
        <taxon>Dorylaimia</taxon>
        <taxon>Mermithida</taxon>
        <taxon>Mermithoidea</taxon>
        <taxon>Mermithidae</taxon>
        <taxon>Romanomermis</taxon>
    </lineage>
</organism>
<dbReference type="PROSITE" id="PS51184">
    <property type="entry name" value="JMJC"/>
    <property type="match status" value="1"/>
</dbReference>
<dbReference type="PANTHER" id="PTHR12461">
    <property type="entry name" value="HYPOXIA-INDUCIBLE FACTOR 1 ALPHA INHIBITOR-RELATED"/>
    <property type="match status" value="1"/>
</dbReference>